<dbReference type="CDD" id="cd22911">
    <property type="entry name" value="HFD_H3"/>
    <property type="match status" value="1"/>
</dbReference>
<name>A0ABQ8UJ52_9EUKA</name>
<evidence type="ECO:0000259" key="3">
    <source>
        <dbReference type="Pfam" id="PF00125"/>
    </source>
</evidence>
<evidence type="ECO:0000313" key="4">
    <source>
        <dbReference type="EMBL" id="KAJ4459250.1"/>
    </source>
</evidence>
<dbReference type="PANTHER" id="PTHR45810:SF1">
    <property type="entry name" value="HISTONE H3-LIKE CENTROMERIC PROTEIN A"/>
    <property type="match status" value="1"/>
</dbReference>
<reference evidence="4" key="1">
    <citation type="journal article" date="2022" name="bioRxiv">
        <title>Genomics of Preaxostyla Flagellates Illuminates Evolutionary Transitions and the Path Towards Mitochondrial Loss.</title>
        <authorList>
            <person name="Novak L.V.F."/>
            <person name="Treitli S.C."/>
            <person name="Pyrih J."/>
            <person name="Halakuc P."/>
            <person name="Pipaliya S.V."/>
            <person name="Vacek V."/>
            <person name="Brzon O."/>
            <person name="Soukal P."/>
            <person name="Eme L."/>
            <person name="Dacks J.B."/>
            <person name="Karnkowska A."/>
            <person name="Elias M."/>
            <person name="Hampl V."/>
        </authorList>
    </citation>
    <scope>NUCLEOTIDE SEQUENCE</scope>
    <source>
        <strain evidence="4">RCP-MX</strain>
    </source>
</reference>
<comment type="caution">
    <text evidence="4">The sequence shown here is derived from an EMBL/GenBank/DDBJ whole genome shotgun (WGS) entry which is preliminary data.</text>
</comment>
<keyword evidence="5" id="KW-1185">Reference proteome</keyword>
<organism evidence="4 5">
    <name type="scientific">Paratrimastix pyriformis</name>
    <dbReference type="NCBI Taxonomy" id="342808"/>
    <lineage>
        <taxon>Eukaryota</taxon>
        <taxon>Metamonada</taxon>
        <taxon>Preaxostyla</taxon>
        <taxon>Paratrimastigidae</taxon>
        <taxon>Paratrimastix</taxon>
    </lineage>
</organism>
<gene>
    <name evidence="4" type="ORF">PAPYR_4784</name>
</gene>
<feature type="domain" description="Core Histone H2A/H2B/H3" evidence="3">
    <location>
        <begin position="40"/>
        <end position="121"/>
    </location>
</feature>
<dbReference type="Pfam" id="PF00125">
    <property type="entry name" value="Histone"/>
    <property type="match status" value="1"/>
</dbReference>
<evidence type="ECO:0000313" key="5">
    <source>
        <dbReference type="Proteomes" id="UP001141327"/>
    </source>
</evidence>
<sequence length="171" mass="19259">MPRIKVTPATKKPASPKKAPKAKGKEGADGTATKKHRFRPGTVALRQIRKYQKSSELLIRRLPFSRLVRDISAKYQRADTPWRWTPDALFALQEASETFLVHLFEDAYLCSLHAHRVTLMVKTFLVTSIFLLRQHAAYQISFALCVAPTQGVSRHLSCLLVFVPASLEADS</sequence>
<dbReference type="InterPro" id="IPR007125">
    <property type="entry name" value="H2A/H2B/H3"/>
</dbReference>
<proteinExistence type="inferred from homology"/>
<dbReference type="SUPFAM" id="SSF47113">
    <property type="entry name" value="Histone-fold"/>
    <property type="match status" value="1"/>
</dbReference>
<evidence type="ECO:0000256" key="1">
    <source>
        <dbReference type="ARBA" id="ARBA00010343"/>
    </source>
</evidence>
<dbReference type="InterPro" id="IPR009072">
    <property type="entry name" value="Histone-fold"/>
</dbReference>
<feature type="region of interest" description="Disordered" evidence="2">
    <location>
        <begin position="1"/>
        <end position="36"/>
    </location>
</feature>
<protein>
    <submittedName>
        <fullName evidence="4">Histone H3 variant</fullName>
    </submittedName>
</protein>
<accession>A0ABQ8UJ52</accession>
<feature type="compositionally biased region" description="Low complexity" evidence="2">
    <location>
        <begin position="1"/>
        <end position="13"/>
    </location>
</feature>
<dbReference type="Gene3D" id="1.10.20.10">
    <property type="entry name" value="Histone, subunit A"/>
    <property type="match status" value="1"/>
</dbReference>
<dbReference type="PRINTS" id="PR00622">
    <property type="entry name" value="HISTONEH3"/>
</dbReference>
<dbReference type="InterPro" id="IPR000164">
    <property type="entry name" value="Histone_H3/CENP-A"/>
</dbReference>
<dbReference type="PANTHER" id="PTHR45810">
    <property type="entry name" value="HISTONE H3.2"/>
    <property type="match status" value="1"/>
</dbReference>
<dbReference type="SMART" id="SM00428">
    <property type="entry name" value="H3"/>
    <property type="match status" value="1"/>
</dbReference>
<evidence type="ECO:0000256" key="2">
    <source>
        <dbReference type="SAM" id="MobiDB-lite"/>
    </source>
</evidence>
<dbReference type="PROSITE" id="PS00959">
    <property type="entry name" value="HISTONE_H3_2"/>
    <property type="match status" value="1"/>
</dbReference>
<dbReference type="Proteomes" id="UP001141327">
    <property type="component" value="Unassembled WGS sequence"/>
</dbReference>
<comment type="similarity">
    <text evidence="1">Belongs to the histone H3 family.</text>
</comment>
<dbReference type="EMBL" id="JAPMOS010000021">
    <property type="protein sequence ID" value="KAJ4459250.1"/>
    <property type="molecule type" value="Genomic_DNA"/>
</dbReference>